<sequence>MQGIKKIIDLKVLSELKKLKRMLFATFGRDFYNIIKYGLSAPRHSQLFYLDPREVRQTVNSKDWRRNDTGKIEDGDWDLRVNNINDVKKVRMVKERILKGLTWEEVGAYRHMQELLEKHSFYDDCKSLDDVYLRYERVDKIIEALRSGGDYFKRLDISRGNFRESGGVYIHIGRNGEYIFGRGGCHRLAIAQALGIKKIPAQVGVVHKIAVENGTWRKILQESFKPDELE</sequence>
<name>A0A1G9EV84_9GAMM</name>
<evidence type="ECO:0000313" key="2">
    <source>
        <dbReference type="Proteomes" id="UP000198654"/>
    </source>
</evidence>
<accession>A0A1G9EV84</accession>
<dbReference type="Proteomes" id="UP000198654">
    <property type="component" value="Unassembled WGS sequence"/>
</dbReference>
<organism evidence="1 2">
    <name type="scientific">Modicisalibacter muralis</name>
    <dbReference type="NCBI Taxonomy" id="119000"/>
    <lineage>
        <taxon>Bacteria</taxon>
        <taxon>Pseudomonadati</taxon>
        <taxon>Pseudomonadota</taxon>
        <taxon>Gammaproteobacteria</taxon>
        <taxon>Oceanospirillales</taxon>
        <taxon>Halomonadaceae</taxon>
        <taxon>Modicisalibacter</taxon>
    </lineage>
</organism>
<gene>
    <name evidence="1" type="ORF">SAMN05661010_00129</name>
</gene>
<reference evidence="1 2" key="1">
    <citation type="submission" date="2016-10" db="EMBL/GenBank/DDBJ databases">
        <authorList>
            <person name="de Groot N.N."/>
        </authorList>
    </citation>
    <scope>NUCLEOTIDE SEQUENCE [LARGE SCALE GENOMIC DNA]</scope>
    <source>
        <strain evidence="1 2">DSM 14789</strain>
    </source>
</reference>
<dbReference type="EMBL" id="FNGI01000001">
    <property type="protein sequence ID" value="SDK80049.1"/>
    <property type="molecule type" value="Genomic_DNA"/>
</dbReference>
<evidence type="ECO:0008006" key="3">
    <source>
        <dbReference type="Google" id="ProtNLM"/>
    </source>
</evidence>
<dbReference type="AlphaFoldDB" id="A0A1G9EV84"/>
<keyword evidence="2" id="KW-1185">Reference proteome</keyword>
<evidence type="ECO:0000313" key="1">
    <source>
        <dbReference type="EMBL" id="SDK80049.1"/>
    </source>
</evidence>
<protein>
    <recommendedName>
        <fullName evidence="3">ParB-like nuclease domain-containing protein</fullName>
    </recommendedName>
</protein>
<proteinExistence type="predicted"/>